<dbReference type="InterPro" id="IPR051035">
    <property type="entry name" value="Mito_inheritance_9"/>
</dbReference>
<dbReference type="Gene3D" id="3.30.200.20">
    <property type="entry name" value="Phosphorylase Kinase, domain 1"/>
    <property type="match status" value="1"/>
</dbReference>
<organism evidence="1 2">
    <name type="scientific">Aspergillus novofumigatus (strain IBT 16806)</name>
    <dbReference type="NCBI Taxonomy" id="1392255"/>
    <lineage>
        <taxon>Eukaryota</taxon>
        <taxon>Fungi</taxon>
        <taxon>Dikarya</taxon>
        <taxon>Ascomycota</taxon>
        <taxon>Pezizomycotina</taxon>
        <taxon>Eurotiomycetes</taxon>
        <taxon>Eurotiomycetidae</taxon>
        <taxon>Eurotiales</taxon>
        <taxon>Aspergillaceae</taxon>
        <taxon>Aspergillus</taxon>
        <taxon>Aspergillus subgen. Fumigati</taxon>
    </lineage>
</organism>
<accession>A0A2I1C8N8</accession>
<dbReference type="SUPFAM" id="SSF56112">
    <property type="entry name" value="Protein kinase-like (PK-like)"/>
    <property type="match status" value="1"/>
</dbReference>
<dbReference type="Gene3D" id="3.90.1200.10">
    <property type="match status" value="1"/>
</dbReference>
<dbReference type="InterPro" id="IPR011009">
    <property type="entry name" value="Kinase-like_dom_sf"/>
</dbReference>
<proteinExistence type="predicted"/>
<dbReference type="AlphaFoldDB" id="A0A2I1C8N8"/>
<reference evidence="2" key="1">
    <citation type="journal article" date="2018" name="Proc. Natl. Acad. Sci. U.S.A.">
        <title>Linking secondary metabolites to gene clusters through genome sequencing of six diverse Aspergillus species.</title>
        <authorList>
            <person name="Kaerboelling I."/>
            <person name="Vesth T.C."/>
            <person name="Frisvad J.C."/>
            <person name="Nybo J.L."/>
            <person name="Theobald S."/>
            <person name="Kuo A."/>
            <person name="Bowyer P."/>
            <person name="Matsuda Y."/>
            <person name="Mondo S."/>
            <person name="Lyhne E.K."/>
            <person name="Kogle M.E."/>
            <person name="Clum A."/>
            <person name="Lipzen A."/>
            <person name="Salamov A."/>
            <person name="Ngan C.Y."/>
            <person name="Daum C."/>
            <person name="Chiniquy J."/>
            <person name="Barry K."/>
            <person name="LaButti K."/>
            <person name="Haridas S."/>
            <person name="Simmons B.A."/>
            <person name="Magnuson J.K."/>
            <person name="Mortensen U.H."/>
            <person name="Larsen T.O."/>
            <person name="Grigoriev I.V."/>
            <person name="Baker S.E."/>
            <person name="Andersen M.R."/>
        </authorList>
    </citation>
    <scope>NUCLEOTIDE SEQUENCE [LARGE SCALE GENOMIC DNA]</scope>
    <source>
        <strain evidence="2">IBT 16806</strain>
    </source>
</reference>
<comment type="caution">
    <text evidence="1">The sequence shown here is derived from an EMBL/GenBank/DDBJ whole genome shotgun (WGS) entry which is preliminary data.</text>
</comment>
<dbReference type="Proteomes" id="UP000234474">
    <property type="component" value="Unassembled WGS sequence"/>
</dbReference>
<dbReference type="GO" id="GO:0005739">
    <property type="term" value="C:mitochondrion"/>
    <property type="evidence" value="ECO:0007669"/>
    <property type="project" value="TreeGrafter"/>
</dbReference>
<sequence>MRSAFSLFKKQRRMPSYTSSQSAAEPNRAFQMARNANEEWFRYTRGRFLSNETHEMAIRYVEFNMDELVKRAAESVGFTSAQCVRIEKFPDGMFNKTFLFTMEDGTQVVGKVPNPNAGRAHYTTASEVATMDFVRNELRTPVPKVLAWSSKPEDNLVGAEYIIMERVAGVQLSKVWSEMGIKERFELVKTISGYQKAWMSMSFTQYGSLYYSSDADDTDGCDLVKGDGSITKYQRFAVGPSTGREFLDDGRMELDFDRGPWSSAEQYKSAVGLREIVCVQNMTRLPPSFLSLYGPGTYCRSRSKKIAALQNYLRLVKYLLPTDKSITSAFLWHPDLHAENIFVHPERPAEVLGIIDWQSSEILPLFDHARQPYFLDYDGPPSTDLEPPAFPENLDKLDRAAQAEAQDLYLKMSLAALYRRFTYNNNETLFKAMEFRQTTSFEMLLFAQNLLIDGEALYQARCVDLEKEWTTLPGVQASGYPPFPLQFSADEVALIDEEVSGAIRGMELMQNLRQSLGQLWPDKGVVRPEQYDEVRRRLKQAKAELIDRLAHSETERVAWEESWPFDD</sequence>
<protein>
    <submittedName>
        <fullName evidence="1">Uncharacterized protein</fullName>
    </submittedName>
</protein>
<dbReference type="PANTHER" id="PTHR36091:SF2">
    <property type="entry name" value="AMINOGLYCOSIDE PHOSPHOTRANSFERASE DOMAIN-CONTAINING PROTEIN"/>
    <property type="match status" value="1"/>
</dbReference>
<evidence type="ECO:0000313" key="2">
    <source>
        <dbReference type="Proteomes" id="UP000234474"/>
    </source>
</evidence>
<dbReference type="STRING" id="1392255.A0A2I1C8N8"/>
<gene>
    <name evidence="1" type="ORF">P174DRAFT_441246</name>
</gene>
<name>A0A2I1C8N8_ASPN1</name>
<dbReference type="RefSeq" id="XP_024682575.1">
    <property type="nucleotide sequence ID" value="XM_024827265.1"/>
</dbReference>
<dbReference type="OrthoDB" id="10003767at2759"/>
<dbReference type="EMBL" id="MSZS01000004">
    <property type="protein sequence ID" value="PKX93980.1"/>
    <property type="molecule type" value="Genomic_DNA"/>
</dbReference>
<dbReference type="PANTHER" id="PTHR36091">
    <property type="entry name" value="ALTERED INHERITANCE OF MITOCHONDRIA PROTEIN 9, MITOCHONDRIAL"/>
    <property type="match status" value="1"/>
</dbReference>
<dbReference type="OMA" id="MMLFAQN"/>
<dbReference type="GeneID" id="36534590"/>
<keyword evidence="2" id="KW-1185">Reference proteome</keyword>
<dbReference type="VEuPathDB" id="FungiDB:P174DRAFT_441246"/>
<evidence type="ECO:0000313" key="1">
    <source>
        <dbReference type="EMBL" id="PKX93980.1"/>
    </source>
</evidence>